<keyword evidence="2" id="KW-0378">Hydrolase</keyword>
<evidence type="ECO:0000313" key="6">
    <source>
        <dbReference type="Proteomes" id="UP000557483"/>
    </source>
</evidence>
<dbReference type="InterPro" id="IPR036866">
    <property type="entry name" value="RibonucZ/Hydroxyglut_hydro"/>
</dbReference>
<dbReference type="SUPFAM" id="SSF56281">
    <property type="entry name" value="Metallo-hydrolase/oxidoreductase"/>
    <property type="match status" value="1"/>
</dbReference>
<evidence type="ECO:0000313" key="7">
    <source>
        <dbReference type="Proteomes" id="UP001458070"/>
    </source>
</evidence>
<evidence type="ECO:0000313" key="3">
    <source>
        <dbReference type="EMBL" id="MEM0626175.1"/>
    </source>
</evidence>
<dbReference type="PANTHER" id="PTHR36839:SF1">
    <property type="entry name" value="METALLO-BETA-LACTAMASE FAMILY PROTEIN (AFU_ORTHOLOGUE AFUA_5G12770)"/>
    <property type="match status" value="1"/>
</dbReference>
<proteinExistence type="predicted"/>
<reference evidence="5" key="1">
    <citation type="submission" date="2017-08" db="EMBL/GenBank/DDBJ databases">
        <authorList>
            <person name="Brisse S."/>
        </authorList>
    </citation>
    <scope>NUCLEOTIDE SEQUENCE [LARGE SCALE GENOMIC DNA]</scope>
    <source>
        <strain evidence="5">06D021</strain>
    </source>
</reference>
<dbReference type="GeneID" id="97395034"/>
<accession>A0A285B578</accession>
<protein>
    <submittedName>
        <fullName evidence="2">MBL fold metallo-hydrolase</fullName>
    </submittedName>
</protein>
<evidence type="ECO:0000313" key="4">
    <source>
        <dbReference type="EMBL" id="SNU35963.1"/>
    </source>
</evidence>
<dbReference type="Proteomes" id="UP000557483">
    <property type="component" value="Unassembled WGS sequence"/>
</dbReference>
<dbReference type="InterPro" id="IPR001279">
    <property type="entry name" value="Metallo-B-lactamas"/>
</dbReference>
<dbReference type="SMART" id="SM00849">
    <property type="entry name" value="Lactamase_B"/>
    <property type="match status" value="1"/>
</dbReference>
<name>A0A285B578_9ENTR</name>
<reference evidence="3 7" key="4">
    <citation type="submission" date="2024-04" db="EMBL/GenBank/DDBJ databases">
        <title>Draft genome assemblies of urinary isolates.</title>
        <authorList>
            <person name="Appleberry H."/>
            <person name="Kula A."/>
            <person name="Wolfe A.J."/>
            <person name="Putonti C."/>
        </authorList>
    </citation>
    <scope>NUCLEOTIDE SEQUENCE [LARGE SCALE GENOMIC DNA]</scope>
    <source>
        <strain evidence="3 7">UMB12529</strain>
    </source>
</reference>
<feature type="domain" description="Metallo-beta-lactamase" evidence="1">
    <location>
        <begin position="72"/>
        <end position="234"/>
    </location>
</feature>
<dbReference type="Gene3D" id="3.60.15.10">
    <property type="entry name" value="Ribonuclease Z/Hydroxyacylglutathione hydrolase-like"/>
    <property type="match status" value="1"/>
</dbReference>
<dbReference type="AlphaFoldDB" id="A0A285B578"/>
<dbReference type="Proteomes" id="UP001458070">
    <property type="component" value="Unassembled WGS sequence"/>
</dbReference>
<dbReference type="EMBL" id="JABXRN010000001">
    <property type="protein sequence ID" value="MBA8126382.1"/>
    <property type="molecule type" value="Genomic_DNA"/>
</dbReference>
<gene>
    <name evidence="3" type="ORF">AAFL32_20030</name>
    <name evidence="2" type="ORF">HV064_21110</name>
    <name evidence="4" type="ORF">KOSB73_260687</name>
</gene>
<reference evidence="4" key="2">
    <citation type="submission" date="2017-08" db="EMBL/GenBank/DDBJ databases">
        <authorList>
            <person name="de Groot N.N."/>
        </authorList>
    </citation>
    <scope>NUCLEOTIDE SEQUENCE [LARGE SCALE GENOMIC DNA]</scope>
    <source>
        <strain evidence="4">06D021</strain>
    </source>
</reference>
<evidence type="ECO:0000313" key="5">
    <source>
        <dbReference type="Proteomes" id="UP000220639"/>
    </source>
</evidence>
<dbReference type="RefSeq" id="WP_024357955.1">
    <property type="nucleotide sequence ID" value="NZ_CABGKG010000001.1"/>
</dbReference>
<dbReference type="Proteomes" id="UP000220639">
    <property type="component" value="Unassembled WGS sequence"/>
</dbReference>
<evidence type="ECO:0000259" key="1">
    <source>
        <dbReference type="SMART" id="SM00849"/>
    </source>
</evidence>
<dbReference type="EMBL" id="FZTC01000019">
    <property type="protein sequence ID" value="SNU35963.1"/>
    <property type="molecule type" value="Genomic_DNA"/>
</dbReference>
<dbReference type="PANTHER" id="PTHR36839">
    <property type="entry name" value="METALLO-BETA-LACTAMASE FAMILY PROTEIN (AFU_ORTHOLOGUE AFUA_5G12770)"/>
    <property type="match status" value="1"/>
</dbReference>
<dbReference type="GO" id="GO:0016787">
    <property type="term" value="F:hydrolase activity"/>
    <property type="evidence" value="ECO:0007669"/>
    <property type="project" value="UniProtKB-KW"/>
</dbReference>
<organism evidence="4 5">
    <name type="scientific">Klebsiella grimontii</name>
    <dbReference type="NCBI Taxonomy" id="2058152"/>
    <lineage>
        <taxon>Bacteria</taxon>
        <taxon>Pseudomonadati</taxon>
        <taxon>Pseudomonadota</taxon>
        <taxon>Gammaproteobacteria</taxon>
        <taxon>Enterobacterales</taxon>
        <taxon>Enterobacteriaceae</taxon>
        <taxon>Klebsiella/Raoultella group</taxon>
        <taxon>Klebsiella</taxon>
    </lineage>
</organism>
<evidence type="ECO:0000313" key="2">
    <source>
        <dbReference type="EMBL" id="MBA8126382.1"/>
    </source>
</evidence>
<reference evidence="2 6" key="3">
    <citation type="submission" date="2020-06" db="EMBL/GenBank/DDBJ databases">
        <title>REHAB project genomes.</title>
        <authorList>
            <person name="Shaw L.P."/>
        </authorList>
    </citation>
    <scope>NUCLEOTIDE SEQUENCE [LARGE SCALE GENOMIC DNA]</scope>
    <source>
        <strain evidence="2 6">RHBSTW-00092</strain>
    </source>
</reference>
<keyword evidence="7" id="KW-1185">Reference proteome</keyword>
<sequence length="268" mass="29680">MIKLCATCGTSYDDGDNTLSRCRICEDERQYVPASGQAWIELETLVRTHVNKWQQHCGELLSIKTVPKFAIDQRAFLLLTPQGNILWDCIANLDAATKTLIAALGGIKAIAISHPHYYTTMQTWAEAFDARIYLHASDREWIMRDSPAITLWEGDALEILPAVRLLRLGGHFAGGTVLHWAKDDGIMLAGDIIQVTPGAHAVSFMWSYPNLLPLAAASVEKIVERLGDTPFEALYGAFEGQNVTKNARQIVLDSAQKYLACLNTTAHR</sequence>
<dbReference type="EMBL" id="JBCGEM010000018">
    <property type="protein sequence ID" value="MEM0626175.1"/>
    <property type="molecule type" value="Genomic_DNA"/>
</dbReference>